<name>A0A0E9V3P1_ANGAN</name>
<reference evidence="1" key="2">
    <citation type="journal article" date="2015" name="Fish Shellfish Immunol.">
        <title>Early steps in the European eel (Anguilla anguilla)-Vibrio vulnificus interaction in the gills: Role of the RtxA13 toxin.</title>
        <authorList>
            <person name="Callol A."/>
            <person name="Pajuelo D."/>
            <person name="Ebbesson L."/>
            <person name="Teles M."/>
            <person name="MacKenzie S."/>
            <person name="Amaro C."/>
        </authorList>
    </citation>
    <scope>NUCLEOTIDE SEQUENCE</scope>
</reference>
<dbReference type="AlphaFoldDB" id="A0A0E9V3P1"/>
<sequence>MCYSTVSHCSLTGEGKFTFIMLTRYYPTQLNECDIKSFKRTKSAEQFH</sequence>
<accession>A0A0E9V3P1</accession>
<proteinExistence type="predicted"/>
<reference evidence="1" key="1">
    <citation type="submission" date="2014-11" db="EMBL/GenBank/DDBJ databases">
        <authorList>
            <person name="Amaro Gonzalez C."/>
        </authorList>
    </citation>
    <scope>NUCLEOTIDE SEQUENCE</scope>
</reference>
<dbReference type="EMBL" id="GBXM01036517">
    <property type="protein sequence ID" value="JAH72060.1"/>
    <property type="molecule type" value="Transcribed_RNA"/>
</dbReference>
<protein>
    <submittedName>
        <fullName evidence="1">Uncharacterized protein</fullName>
    </submittedName>
</protein>
<organism evidence="1">
    <name type="scientific">Anguilla anguilla</name>
    <name type="common">European freshwater eel</name>
    <name type="synonym">Muraena anguilla</name>
    <dbReference type="NCBI Taxonomy" id="7936"/>
    <lineage>
        <taxon>Eukaryota</taxon>
        <taxon>Metazoa</taxon>
        <taxon>Chordata</taxon>
        <taxon>Craniata</taxon>
        <taxon>Vertebrata</taxon>
        <taxon>Euteleostomi</taxon>
        <taxon>Actinopterygii</taxon>
        <taxon>Neopterygii</taxon>
        <taxon>Teleostei</taxon>
        <taxon>Anguilliformes</taxon>
        <taxon>Anguillidae</taxon>
        <taxon>Anguilla</taxon>
    </lineage>
</organism>
<evidence type="ECO:0000313" key="1">
    <source>
        <dbReference type="EMBL" id="JAH72060.1"/>
    </source>
</evidence>